<keyword evidence="3" id="KW-1185">Reference proteome</keyword>
<organism evidence="2 3">
    <name type="scientific">Candidula unifasciata</name>
    <dbReference type="NCBI Taxonomy" id="100452"/>
    <lineage>
        <taxon>Eukaryota</taxon>
        <taxon>Metazoa</taxon>
        <taxon>Spiralia</taxon>
        <taxon>Lophotrochozoa</taxon>
        <taxon>Mollusca</taxon>
        <taxon>Gastropoda</taxon>
        <taxon>Heterobranchia</taxon>
        <taxon>Euthyneura</taxon>
        <taxon>Panpulmonata</taxon>
        <taxon>Eupulmonata</taxon>
        <taxon>Stylommatophora</taxon>
        <taxon>Helicina</taxon>
        <taxon>Helicoidea</taxon>
        <taxon>Geomitridae</taxon>
        <taxon>Candidula</taxon>
    </lineage>
</organism>
<dbReference type="Gene3D" id="3.40.50.150">
    <property type="entry name" value="Vaccinia Virus protein VP39"/>
    <property type="match status" value="1"/>
</dbReference>
<evidence type="ECO:0000313" key="2">
    <source>
        <dbReference type="EMBL" id="CAG5116130.1"/>
    </source>
</evidence>
<reference evidence="2" key="1">
    <citation type="submission" date="2021-04" db="EMBL/GenBank/DDBJ databases">
        <authorList>
            <consortium name="Molecular Ecology Group"/>
        </authorList>
    </citation>
    <scope>NUCLEOTIDE SEQUENCE</scope>
</reference>
<dbReference type="EMBL" id="CAJHNH020000214">
    <property type="protein sequence ID" value="CAG5116130.1"/>
    <property type="molecule type" value="Genomic_DNA"/>
</dbReference>
<dbReference type="AlphaFoldDB" id="A0A8S3YLZ7"/>
<dbReference type="PANTHER" id="PTHR32026:SF10">
    <property type="entry name" value="METHYLTRANSFERASE-LIKE PROTEIN 24-RELATED"/>
    <property type="match status" value="1"/>
</dbReference>
<dbReference type="InterPro" id="IPR025714">
    <property type="entry name" value="Methyltranfer_dom"/>
</dbReference>
<accession>A0A8S3YLZ7</accession>
<dbReference type="OrthoDB" id="10006218at2759"/>
<protein>
    <recommendedName>
        <fullName evidence="1">Methyltransferase domain-containing protein</fullName>
    </recommendedName>
</protein>
<dbReference type="Proteomes" id="UP000678393">
    <property type="component" value="Unassembled WGS sequence"/>
</dbReference>
<dbReference type="SUPFAM" id="SSF53335">
    <property type="entry name" value="S-adenosyl-L-methionine-dependent methyltransferases"/>
    <property type="match status" value="1"/>
</dbReference>
<proteinExistence type="predicted"/>
<comment type="caution">
    <text evidence="2">The sequence shown here is derived from an EMBL/GenBank/DDBJ whole genome shotgun (WGS) entry which is preliminary data.</text>
</comment>
<dbReference type="Pfam" id="PF13383">
    <property type="entry name" value="Methyltransf_22"/>
    <property type="match status" value="1"/>
</dbReference>
<gene>
    <name evidence="2" type="ORF">CUNI_LOCUS1688</name>
</gene>
<dbReference type="InterPro" id="IPR026913">
    <property type="entry name" value="METTL24"/>
</dbReference>
<dbReference type="InterPro" id="IPR029063">
    <property type="entry name" value="SAM-dependent_MTases_sf"/>
</dbReference>
<sequence>MIRHKDKIIALISICTLIVCAVTMVKLSSFTLLAQDSKTSYREGLNRHVLDTWSTDGAMEQLARYNKHLNNNKQPITVDPGNFSTVTEWWQAAAMFAWYIRSPLRYQCKQNLTRFGGWGLCQDEPYTVKAPCLVYSFGIAYDFSFDDAIGKLGCDVRSFDPSMLKVTDHRRSQNVHFYRYGLSDQNTNAFIPDFDEYVKQNQSWKVRTLKHLVGELGHQGKTIDVLKIDIETTEWQVLDNLMETEMLQYVRHLLIEYHFFPKRPPKSNFVHYFQVLTKLRQMGFREYYNKPHSEFLIPDAYRHQGETYYVNANFRPSNKGAE</sequence>
<feature type="domain" description="Methyltransferase" evidence="1">
    <location>
        <begin position="59"/>
        <end position="289"/>
    </location>
</feature>
<dbReference type="PANTHER" id="PTHR32026">
    <property type="entry name" value="METHYLTRANSFERASE-LIKE PROTEIN 24"/>
    <property type="match status" value="1"/>
</dbReference>
<evidence type="ECO:0000259" key="1">
    <source>
        <dbReference type="Pfam" id="PF13383"/>
    </source>
</evidence>
<name>A0A8S3YLZ7_9EUPU</name>
<evidence type="ECO:0000313" key="3">
    <source>
        <dbReference type="Proteomes" id="UP000678393"/>
    </source>
</evidence>